<dbReference type="EMBL" id="JXJN01009471">
    <property type="status" value="NOT_ANNOTATED_CDS"/>
    <property type="molecule type" value="Genomic_DNA"/>
</dbReference>
<feature type="compositionally biased region" description="Polar residues" evidence="1">
    <location>
        <begin position="90"/>
        <end position="100"/>
    </location>
</feature>
<evidence type="ECO:0000313" key="3">
    <source>
        <dbReference type="EnsemblMetazoa" id="GPPI021165-PA"/>
    </source>
</evidence>
<keyword evidence="4" id="KW-1185">Reference proteome</keyword>
<reference evidence="4" key="1">
    <citation type="submission" date="2015-01" db="EMBL/GenBank/DDBJ databases">
        <authorList>
            <person name="Aksoy S."/>
            <person name="Warren W."/>
            <person name="Wilson R.K."/>
        </authorList>
    </citation>
    <scope>NUCLEOTIDE SEQUENCE [LARGE SCALE GENOMIC DNA]</scope>
    <source>
        <strain evidence="4">IAEA</strain>
    </source>
</reference>
<evidence type="ECO:0000256" key="2">
    <source>
        <dbReference type="SAM" id="SignalP"/>
    </source>
</evidence>
<evidence type="ECO:0000256" key="1">
    <source>
        <dbReference type="SAM" id="MobiDB-lite"/>
    </source>
</evidence>
<protein>
    <recommendedName>
        <fullName evidence="5">Protein TsetseEP domain-containing protein</fullName>
    </recommendedName>
</protein>
<reference evidence="3" key="2">
    <citation type="submission" date="2020-05" db="UniProtKB">
        <authorList>
            <consortium name="EnsemblMetazoa"/>
        </authorList>
    </citation>
    <scope>IDENTIFICATION</scope>
    <source>
        <strain evidence="3">IAEA</strain>
    </source>
</reference>
<feature type="region of interest" description="Disordered" evidence="1">
    <location>
        <begin position="67"/>
        <end position="101"/>
    </location>
</feature>
<feature type="chain" id="PRO_5008404553" description="Protein TsetseEP domain-containing protein" evidence="2">
    <location>
        <begin position="22"/>
        <end position="514"/>
    </location>
</feature>
<proteinExistence type="predicted"/>
<accession>A0A1B0B7A6</accession>
<dbReference type="Proteomes" id="UP000092460">
    <property type="component" value="Unassembled WGS sequence"/>
</dbReference>
<organism evidence="3 4">
    <name type="scientific">Glossina palpalis gambiensis</name>
    <dbReference type="NCBI Taxonomy" id="67801"/>
    <lineage>
        <taxon>Eukaryota</taxon>
        <taxon>Metazoa</taxon>
        <taxon>Ecdysozoa</taxon>
        <taxon>Arthropoda</taxon>
        <taxon>Hexapoda</taxon>
        <taxon>Insecta</taxon>
        <taxon>Pterygota</taxon>
        <taxon>Neoptera</taxon>
        <taxon>Endopterygota</taxon>
        <taxon>Diptera</taxon>
        <taxon>Brachycera</taxon>
        <taxon>Muscomorpha</taxon>
        <taxon>Hippoboscoidea</taxon>
        <taxon>Glossinidae</taxon>
        <taxon>Glossina</taxon>
    </lineage>
</organism>
<keyword evidence="2" id="KW-0732">Signal</keyword>
<feature type="signal peptide" evidence="2">
    <location>
        <begin position="1"/>
        <end position="21"/>
    </location>
</feature>
<evidence type="ECO:0008006" key="5">
    <source>
        <dbReference type="Google" id="ProtNLM"/>
    </source>
</evidence>
<dbReference type="VEuPathDB" id="VectorBase:GPPI021165"/>
<evidence type="ECO:0000313" key="4">
    <source>
        <dbReference type="Proteomes" id="UP000092460"/>
    </source>
</evidence>
<dbReference type="AlphaFoldDB" id="A0A1B0B7A6"/>
<sequence>MKLTAFCVLLVFSCFATNVENATWQDHFNGDSLKKALNTVAKSFQDAGAKVSEALSSDNIQKAFNSLIQSPQNTPSKKESKKKSNPSKHPVQNSASNTTLAPAVGDLGGNLISLVKTLKNTDASSADVVNGVDLVKNSNSLTEIPADAITSVAETEDLKKNSSSLADALKISIGSIAKGLKNSTNSSNSLPSAADNITSENLNENSSSLAEIPKDAGSNITQAIDDENLQKNLNRLADVLQNTSISISEAVGGDNLKTNSNSLGEVLTDADSNIARDFSSVNLTNIINSVTDSRNSNDCIMEIVKTILDISKKFFVELQACTDYARVEHIGRATVELIMIGKELQSTDRQQCGDQQKCLEKFAMGIAKLIKQSNLIREDVEHLKLDKGLCGLDTLAGFAESHYGTVEQMFKSIVSAYVPPDELEIEDATSSEEDETNAHIAKDVQNLKHDLDEVLTFWEKTTSKLNKVTNDISKLSKVSGDDTGSARSTVEEDLAYLTEALGEVNKNFRKAKFN</sequence>
<name>A0A1B0B7A6_9MUSC</name>
<dbReference type="EnsemblMetazoa" id="GPPI021165-RA">
    <property type="protein sequence ID" value="GPPI021165-PA"/>
    <property type="gene ID" value="GPPI021165"/>
</dbReference>